<organism evidence="5 6">
    <name type="scientific">Salipiger bermudensis (strain DSM 26914 / JCM 13377 / KCTC 12554 / HTCC2601)</name>
    <name type="common">Pelagibaca bermudensis</name>
    <dbReference type="NCBI Taxonomy" id="314265"/>
    <lineage>
        <taxon>Bacteria</taxon>
        <taxon>Pseudomonadati</taxon>
        <taxon>Pseudomonadota</taxon>
        <taxon>Alphaproteobacteria</taxon>
        <taxon>Rhodobacterales</taxon>
        <taxon>Roseobacteraceae</taxon>
        <taxon>Salipiger</taxon>
    </lineage>
</organism>
<dbReference type="PRINTS" id="PR00038">
    <property type="entry name" value="HTHLUXR"/>
</dbReference>
<dbReference type="GO" id="GO:0003677">
    <property type="term" value="F:DNA binding"/>
    <property type="evidence" value="ECO:0007669"/>
    <property type="project" value="UniProtKB-KW"/>
</dbReference>
<dbReference type="Pfam" id="PF00196">
    <property type="entry name" value="GerE"/>
    <property type="match status" value="1"/>
</dbReference>
<dbReference type="AlphaFoldDB" id="Q0FPF0"/>
<keyword evidence="6" id="KW-1185">Reference proteome</keyword>
<dbReference type="CDD" id="cd06170">
    <property type="entry name" value="LuxR_C_like"/>
    <property type="match status" value="1"/>
</dbReference>
<dbReference type="InterPro" id="IPR036388">
    <property type="entry name" value="WH-like_DNA-bd_sf"/>
</dbReference>
<dbReference type="Proteomes" id="UP000006230">
    <property type="component" value="Unassembled WGS sequence"/>
</dbReference>
<evidence type="ECO:0000256" key="2">
    <source>
        <dbReference type="ARBA" id="ARBA00023125"/>
    </source>
</evidence>
<evidence type="ECO:0000313" key="6">
    <source>
        <dbReference type="Proteomes" id="UP000006230"/>
    </source>
</evidence>
<dbReference type="GO" id="GO:0006355">
    <property type="term" value="P:regulation of DNA-templated transcription"/>
    <property type="evidence" value="ECO:0007669"/>
    <property type="project" value="InterPro"/>
</dbReference>
<comment type="caution">
    <text evidence="5">The sequence shown here is derived from an EMBL/GenBank/DDBJ whole genome shotgun (WGS) entry which is preliminary data.</text>
</comment>
<evidence type="ECO:0000259" key="4">
    <source>
        <dbReference type="PROSITE" id="PS50043"/>
    </source>
</evidence>
<protein>
    <submittedName>
        <fullName evidence="5">Transcriptional regulator, LuxR family protein</fullName>
    </submittedName>
</protein>
<keyword evidence="1" id="KW-0805">Transcription regulation</keyword>
<dbReference type="PANTHER" id="PTHR44688:SF16">
    <property type="entry name" value="DNA-BINDING TRANSCRIPTIONAL ACTIVATOR DEVR_DOSR"/>
    <property type="match status" value="1"/>
</dbReference>
<dbReference type="SMART" id="SM00421">
    <property type="entry name" value="HTH_LUXR"/>
    <property type="match status" value="1"/>
</dbReference>
<dbReference type="OrthoDB" id="343383at2"/>
<evidence type="ECO:0000256" key="3">
    <source>
        <dbReference type="ARBA" id="ARBA00023163"/>
    </source>
</evidence>
<dbReference type="SUPFAM" id="SSF46894">
    <property type="entry name" value="C-terminal effector domain of the bipartite response regulators"/>
    <property type="match status" value="1"/>
</dbReference>
<accession>Q0FPF0</accession>
<proteinExistence type="predicted"/>
<feature type="domain" description="HTH luxR-type" evidence="4">
    <location>
        <begin position="197"/>
        <end position="262"/>
    </location>
</feature>
<keyword evidence="2" id="KW-0238">DNA-binding</keyword>
<name>Q0FPF0_SALBH</name>
<dbReference type="Gene3D" id="1.10.10.10">
    <property type="entry name" value="Winged helix-like DNA-binding domain superfamily/Winged helix DNA-binding domain"/>
    <property type="match status" value="1"/>
</dbReference>
<keyword evidence="3" id="KW-0804">Transcription</keyword>
<dbReference type="eggNOG" id="COG2197">
    <property type="taxonomic scope" value="Bacteria"/>
</dbReference>
<evidence type="ECO:0000256" key="1">
    <source>
        <dbReference type="ARBA" id="ARBA00023015"/>
    </source>
</evidence>
<dbReference type="PANTHER" id="PTHR44688">
    <property type="entry name" value="DNA-BINDING TRANSCRIPTIONAL ACTIVATOR DEVR_DOSR"/>
    <property type="match status" value="1"/>
</dbReference>
<dbReference type="STRING" id="314265.R2601_11424"/>
<reference evidence="5 6" key="1">
    <citation type="journal article" date="2010" name="J. Bacteriol.">
        <title>Genome sequences of Pelagibaca bermudensis HTCC2601T and Maritimibacter alkaliphilus HTCC2654T, the type strains of two marine Roseobacter genera.</title>
        <authorList>
            <person name="Thrash J.C."/>
            <person name="Cho J.C."/>
            <person name="Ferriera S."/>
            <person name="Johnson J."/>
            <person name="Vergin K.L."/>
            <person name="Giovannoni S.J."/>
        </authorList>
    </citation>
    <scope>NUCLEOTIDE SEQUENCE [LARGE SCALE GENOMIC DNA]</scope>
    <source>
        <strain evidence="6">DSM 26914 / JCM 13377 / KCTC 12554 / HTCC2601</strain>
    </source>
</reference>
<dbReference type="EMBL" id="AATQ01000018">
    <property type="protein sequence ID" value="EAU46078.1"/>
    <property type="molecule type" value="Genomic_DNA"/>
</dbReference>
<sequence>MMRKLPNLTENFLGRAIAALETDAFAGLFFQWLMRCYEIDNTTMLAYFQNRPPELLFSHAQEKRVHEKLEDDYLTGAYLLDPFHALHIERAPEGLYRMRDIAPDQFTRNEYFSAYYRRTTLIDEVAYVAYPSEGVSVHVCLGRDASSGRVFSSRDMERAEQIAPIACALAARHWSNLRSTGDFRDSAVTEALQKRMEQEHGVALTGRQAEIALLILKGHSSASIAMRLEISPQTVKVFRKQLYRKCEISSQAELFSLMMPMLSSLEF</sequence>
<dbReference type="InterPro" id="IPR016032">
    <property type="entry name" value="Sig_transdc_resp-reg_C-effctor"/>
</dbReference>
<dbReference type="InterPro" id="IPR000792">
    <property type="entry name" value="Tscrpt_reg_LuxR_C"/>
</dbReference>
<gene>
    <name evidence="5" type="ORF">R2601_11424</name>
</gene>
<evidence type="ECO:0000313" key="5">
    <source>
        <dbReference type="EMBL" id="EAU46078.1"/>
    </source>
</evidence>
<dbReference type="PROSITE" id="PS50043">
    <property type="entry name" value="HTH_LUXR_2"/>
    <property type="match status" value="1"/>
</dbReference>
<dbReference type="HOGENOM" id="CLU_067793_1_0_5"/>